<protein>
    <submittedName>
        <fullName evidence="1">Putative pentatricopeptide repeat-containing protein mitochondrial</fullName>
    </submittedName>
</protein>
<dbReference type="EMBL" id="CM000785">
    <property type="protein sequence ID" value="AQL02203.1"/>
    <property type="molecule type" value="Genomic_DNA"/>
</dbReference>
<organism evidence="1">
    <name type="scientific">Zea mays</name>
    <name type="common">Maize</name>
    <dbReference type="NCBI Taxonomy" id="4577"/>
    <lineage>
        <taxon>Eukaryota</taxon>
        <taxon>Viridiplantae</taxon>
        <taxon>Streptophyta</taxon>
        <taxon>Embryophyta</taxon>
        <taxon>Tracheophyta</taxon>
        <taxon>Spermatophyta</taxon>
        <taxon>Magnoliopsida</taxon>
        <taxon>Liliopsida</taxon>
        <taxon>Poales</taxon>
        <taxon>Poaceae</taxon>
        <taxon>PACMAD clade</taxon>
        <taxon>Panicoideae</taxon>
        <taxon>Andropogonodae</taxon>
        <taxon>Andropogoneae</taxon>
        <taxon>Tripsacinae</taxon>
        <taxon>Zea</taxon>
    </lineage>
</organism>
<dbReference type="AlphaFoldDB" id="A0A1D6NVR0"/>
<sequence length="79" mass="9684">MYMWFLLHQNKQLVVKLYFANTHPHSPYIIFEAYMCLYLSINTLTLQLEIMSISLWYSNKDWCNEYILYCHSRLKLIEV</sequence>
<proteinExistence type="predicted"/>
<gene>
    <name evidence="1" type="ORF">ZEAMMB73_Zm00001d045389</name>
</gene>
<accession>A0A1D6NVR0</accession>
<name>A0A1D6NVR0_MAIZE</name>
<evidence type="ECO:0000313" key="1">
    <source>
        <dbReference type="EMBL" id="AQL02203.1"/>
    </source>
</evidence>
<reference evidence="1" key="1">
    <citation type="submission" date="2015-12" db="EMBL/GenBank/DDBJ databases">
        <title>Update maize B73 reference genome by single molecule sequencing technologies.</title>
        <authorList>
            <consortium name="Maize Genome Sequencing Project"/>
            <person name="Ware D."/>
        </authorList>
    </citation>
    <scope>NUCLEOTIDE SEQUENCE</scope>
    <source>
        <tissue evidence="1">Seedling</tissue>
    </source>
</reference>